<dbReference type="Proteomes" id="UP000198716">
    <property type="component" value="Unassembled WGS sequence"/>
</dbReference>
<proteinExistence type="predicted"/>
<dbReference type="EMBL" id="FOMZ01000016">
    <property type="protein sequence ID" value="SFE55111.1"/>
    <property type="molecule type" value="Genomic_DNA"/>
</dbReference>
<name>A0A1I2BG18_9ACTN</name>
<evidence type="ECO:0000313" key="2">
    <source>
        <dbReference type="Proteomes" id="UP000198716"/>
    </source>
</evidence>
<accession>A0A1I2BG18</accession>
<protein>
    <submittedName>
        <fullName evidence="1">Uncharacterized protein</fullName>
    </submittedName>
</protein>
<organism evidence="1 2">
    <name type="scientific">Actinopolyspora alba</name>
    <dbReference type="NCBI Taxonomy" id="673379"/>
    <lineage>
        <taxon>Bacteria</taxon>
        <taxon>Bacillati</taxon>
        <taxon>Actinomycetota</taxon>
        <taxon>Actinomycetes</taxon>
        <taxon>Actinopolysporales</taxon>
        <taxon>Actinopolysporaceae</taxon>
        <taxon>Actinopolyspora</taxon>
        <taxon>Actinopolyspora alba group</taxon>
    </lineage>
</organism>
<keyword evidence="2" id="KW-1185">Reference proteome</keyword>
<reference evidence="2" key="1">
    <citation type="submission" date="2016-10" db="EMBL/GenBank/DDBJ databases">
        <authorList>
            <person name="Varghese N."/>
            <person name="Submissions S."/>
        </authorList>
    </citation>
    <scope>NUCLEOTIDE SEQUENCE [LARGE SCALE GENOMIC DNA]</scope>
    <source>
        <strain evidence="2">DSM 45004</strain>
    </source>
</reference>
<dbReference type="AlphaFoldDB" id="A0A1I2BG18"/>
<evidence type="ECO:0000313" key="1">
    <source>
        <dbReference type="EMBL" id="SFE55111.1"/>
    </source>
</evidence>
<gene>
    <name evidence="1" type="ORF">SAMN04487819_11687</name>
</gene>
<dbReference type="RefSeq" id="WP_092929263.1">
    <property type="nucleotide sequence ID" value="NZ_FOMZ01000016.1"/>
</dbReference>
<sequence length="64" mass="6597">MLGEFDGQGAATTTLIGDTTTPVQRAAAARFVASRAADAADLTRLLSMLDLTAAEAVTTERGTR</sequence>